<keyword evidence="9" id="KW-0808">Transferase</keyword>
<keyword evidence="6 7" id="KW-0472">Membrane</keyword>
<evidence type="ECO:0000259" key="8">
    <source>
        <dbReference type="Pfam" id="PF00884"/>
    </source>
</evidence>
<evidence type="ECO:0000313" key="9">
    <source>
        <dbReference type="EMBL" id="QLY39778.1"/>
    </source>
</evidence>
<evidence type="ECO:0000256" key="2">
    <source>
        <dbReference type="ARBA" id="ARBA00004936"/>
    </source>
</evidence>
<organism evidence="9 10">
    <name type="scientific">Hujiaoplasma nucleasis</name>
    <dbReference type="NCBI Taxonomy" id="2725268"/>
    <lineage>
        <taxon>Bacteria</taxon>
        <taxon>Bacillati</taxon>
        <taxon>Mycoplasmatota</taxon>
        <taxon>Mollicutes</taxon>
        <taxon>Candidatus Izemoplasmatales</taxon>
        <taxon>Hujiaoplasmataceae</taxon>
        <taxon>Hujiaoplasma</taxon>
    </lineage>
</organism>
<dbReference type="GO" id="GO:0016787">
    <property type="term" value="F:hydrolase activity"/>
    <property type="evidence" value="ECO:0007669"/>
    <property type="project" value="UniProtKB-KW"/>
</dbReference>
<dbReference type="Gene3D" id="3.30.1120.170">
    <property type="match status" value="1"/>
</dbReference>
<dbReference type="KEGG" id="tbk:HF295_02430"/>
<dbReference type="PANTHER" id="PTHR47371">
    <property type="entry name" value="LIPOTEICHOIC ACID SYNTHASE"/>
    <property type="match status" value="1"/>
</dbReference>
<evidence type="ECO:0000313" key="10">
    <source>
        <dbReference type="Proteomes" id="UP000512167"/>
    </source>
</evidence>
<dbReference type="RefSeq" id="WP_312032260.1">
    <property type="nucleotide sequence ID" value="NZ_CP051151.1"/>
</dbReference>
<evidence type="ECO:0000256" key="1">
    <source>
        <dbReference type="ARBA" id="ARBA00004651"/>
    </source>
</evidence>
<evidence type="ECO:0000256" key="3">
    <source>
        <dbReference type="ARBA" id="ARBA00022475"/>
    </source>
</evidence>
<feature type="transmembrane region" description="Helical" evidence="7">
    <location>
        <begin position="9"/>
        <end position="32"/>
    </location>
</feature>
<comment type="subcellular location">
    <subcellularLocation>
        <location evidence="1">Cell membrane</location>
        <topology evidence="1">Multi-pass membrane protein</topology>
    </subcellularLocation>
</comment>
<dbReference type="GO" id="GO:0016740">
    <property type="term" value="F:transferase activity"/>
    <property type="evidence" value="ECO:0007669"/>
    <property type="project" value="UniProtKB-KW"/>
</dbReference>
<evidence type="ECO:0000256" key="4">
    <source>
        <dbReference type="ARBA" id="ARBA00022692"/>
    </source>
</evidence>
<accession>A0A7L6N3H9</accession>
<dbReference type="InterPro" id="IPR017850">
    <property type="entry name" value="Alkaline_phosphatase_core_sf"/>
</dbReference>
<evidence type="ECO:0000256" key="7">
    <source>
        <dbReference type="SAM" id="Phobius"/>
    </source>
</evidence>
<proteinExistence type="predicted"/>
<feature type="transmembrane region" description="Helical" evidence="7">
    <location>
        <begin position="68"/>
        <end position="88"/>
    </location>
</feature>
<dbReference type="Pfam" id="PF00884">
    <property type="entry name" value="Sulfatase"/>
    <property type="match status" value="1"/>
</dbReference>
<keyword evidence="9" id="KW-0378">Hydrolase</keyword>
<feature type="transmembrane region" description="Helical" evidence="7">
    <location>
        <begin position="149"/>
        <end position="167"/>
    </location>
</feature>
<dbReference type="InterPro" id="IPR000917">
    <property type="entry name" value="Sulfatase_N"/>
</dbReference>
<dbReference type="SUPFAM" id="SSF53649">
    <property type="entry name" value="Alkaline phosphatase-like"/>
    <property type="match status" value="1"/>
</dbReference>
<keyword evidence="10" id="KW-1185">Reference proteome</keyword>
<dbReference type="GO" id="GO:0005886">
    <property type="term" value="C:plasma membrane"/>
    <property type="evidence" value="ECO:0007669"/>
    <property type="project" value="UniProtKB-SubCell"/>
</dbReference>
<feature type="transmembrane region" description="Helical" evidence="7">
    <location>
        <begin position="108"/>
        <end position="129"/>
    </location>
</feature>
<feature type="domain" description="Sulfatase N-terminal" evidence="8">
    <location>
        <begin position="252"/>
        <end position="496"/>
    </location>
</feature>
<evidence type="ECO:0000256" key="5">
    <source>
        <dbReference type="ARBA" id="ARBA00022989"/>
    </source>
</evidence>
<dbReference type="Gene3D" id="3.40.720.10">
    <property type="entry name" value="Alkaline Phosphatase, subunit A"/>
    <property type="match status" value="1"/>
</dbReference>
<keyword evidence="5 7" id="KW-1133">Transmembrane helix</keyword>
<feature type="transmembrane region" description="Helical" evidence="7">
    <location>
        <begin position="38"/>
        <end position="56"/>
    </location>
</feature>
<gene>
    <name evidence="9" type="ORF">HF295_02430</name>
</gene>
<name>A0A7L6N3H9_9MOLU</name>
<dbReference type="EMBL" id="CP051151">
    <property type="protein sequence ID" value="QLY39778.1"/>
    <property type="molecule type" value="Genomic_DNA"/>
</dbReference>
<comment type="pathway">
    <text evidence="2">Cell wall biogenesis; lipoteichoic acid biosynthesis.</text>
</comment>
<evidence type="ECO:0000256" key="6">
    <source>
        <dbReference type="ARBA" id="ARBA00023136"/>
    </source>
</evidence>
<protein>
    <submittedName>
        <fullName evidence="9">Sulfatase-like hydrolase/transferase</fullName>
    </submittedName>
</protein>
<sequence length="635" mass="75390">MNTYLRQKFILIGIFIFFYYVIEIIAFLWIGFSVFPRSFLVDFIFVAIVSLPILIIPSHKWSIIYMSVWLFFVNALFVTNANTFNAYFELFTLEQFKLLGEATDILNFTYMSVTAFIVFFVLIGLFVYLMKYLNKNLFIERIQIHKKHYFNVLALFTLLIFSLVMIFSTQEFETFYEYNEDQTLTTLKRESMKRYGLLAYYYKEAELIYFRNEPSDGFKYIYTPNKETRYFGLLEGYNVFTIMIESGEEYAINEVLTPNLYLMMNQGLYLENHYSENKTNVSEVIGMIGHYPPNTFDSLLYDYEFESSLPLILSDQYETAYFHDNYPVFYSRGEIYSMLGFEHLYFHDDLYPDEARWEWDGNLTLDSLTAEKIVENMFVTDDPFYYFWTTLLTHGPYDEGDLNRQKFIDLGYYAQIDQAEANGDWVSPIASYQESDADVIHQKMKYYQAAMMDFDKGLGLIMDALKAQGEYDNTLFVIYGDHTAYYEKFNHIVLDNDNIDEPYYEMELYTTLGLLYNQKLTDTYLLSNNSNRISKVSSPYMIVPTVLDLLGHSYNQNFMIGDSLFNKLEHVFYSHKLTTFFTDRLYSDNGYDIVFQKGIVSDTYLEEFTYQSNRIIEKLQWINDYYIYTRKPKAN</sequence>
<dbReference type="PANTHER" id="PTHR47371:SF3">
    <property type="entry name" value="PHOSPHOGLYCEROL TRANSFERASE I"/>
    <property type="match status" value="1"/>
</dbReference>
<dbReference type="AlphaFoldDB" id="A0A7L6N3H9"/>
<keyword evidence="3" id="KW-1003">Cell membrane</keyword>
<reference evidence="9 10" key="1">
    <citation type="submission" date="2020-04" db="EMBL/GenBank/DDBJ databases">
        <authorList>
            <person name="Zheng R.K."/>
            <person name="Sun C.M."/>
        </authorList>
    </citation>
    <scope>NUCLEOTIDE SEQUENCE [LARGE SCALE GENOMIC DNA]</scope>
    <source>
        <strain evidence="10">zrk29</strain>
    </source>
</reference>
<dbReference type="InterPro" id="IPR050448">
    <property type="entry name" value="OpgB/LTA_synthase_biosynth"/>
</dbReference>
<dbReference type="Proteomes" id="UP000512167">
    <property type="component" value="Chromosome"/>
</dbReference>
<keyword evidence="4 7" id="KW-0812">Transmembrane</keyword>